<dbReference type="InterPro" id="IPR004616">
    <property type="entry name" value="Leu/Phe-tRNA_Trfase"/>
</dbReference>
<reference evidence="1" key="1">
    <citation type="journal article" date="2014" name="PLoS ONE">
        <title>Transcriptome-Based Identification of ABC Transporters in the Western Tarnished Plant Bug Lygus hesperus.</title>
        <authorList>
            <person name="Hull J.J."/>
            <person name="Chaney K."/>
            <person name="Geib S.M."/>
            <person name="Fabrick J.A."/>
            <person name="Brent C.S."/>
            <person name="Walsh D."/>
            <person name="Lavine L.C."/>
        </authorList>
    </citation>
    <scope>NUCLEOTIDE SEQUENCE</scope>
</reference>
<gene>
    <name evidence="1" type="primary">ATG12_0</name>
    <name evidence="2" type="synonym">ATG12_2</name>
    <name evidence="2" type="ORF">CM83_20449</name>
    <name evidence="1" type="ORF">CM83_20460</name>
</gene>
<name>A0A0A9VUN6_LYGHE</name>
<dbReference type="PANTHER" id="PTHR30098">
    <property type="entry name" value="LEUCYL/PHENYLALANYL-TRNA--PROTEIN TRANSFERASE"/>
    <property type="match status" value="1"/>
</dbReference>
<reference evidence="1" key="2">
    <citation type="submission" date="2014-07" db="EMBL/GenBank/DDBJ databases">
        <authorList>
            <person name="Hull J."/>
        </authorList>
    </citation>
    <scope>NUCLEOTIDE SEQUENCE</scope>
</reference>
<dbReference type="GO" id="GO:0008914">
    <property type="term" value="F:leucyl-tRNA--protein transferase activity"/>
    <property type="evidence" value="ECO:0007669"/>
    <property type="project" value="InterPro"/>
</dbReference>
<dbReference type="AlphaFoldDB" id="A0A0A9VUN6"/>
<protein>
    <submittedName>
        <fullName evidence="1">Ubiquitin-like protein ATG12</fullName>
    </submittedName>
</protein>
<organism evidence="1">
    <name type="scientific">Lygus hesperus</name>
    <name type="common">Western plant bug</name>
    <dbReference type="NCBI Taxonomy" id="30085"/>
    <lineage>
        <taxon>Eukaryota</taxon>
        <taxon>Metazoa</taxon>
        <taxon>Ecdysozoa</taxon>
        <taxon>Arthropoda</taxon>
        <taxon>Hexapoda</taxon>
        <taxon>Insecta</taxon>
        <taxon>Pterygota</taxon>
        <taxon>Neoptera</taxon>
        <taxon>Paraneoptera</taxon>
        <taxon>Hemiptera</taxon>
        <taxon>Heteroptera</taxon>
        <taxon>Panheteroptera</taxon>
        <taxon>Cimicomorpha</taxon>
        <taxon>Miridae</taxon>
        <taxon>Mirini</taxon>
        <taxon>Lygus</taxon>
    </lineage>
</organism>
<dbReference type="EMBL" id="GBHO01044184">
    <property type="protein sequence ID" value="JAF99419.1"/>
    <property type="molecule type" value="Transcribed_RNA"/>
</dbReference>
<dbReference type="GO" id="GO:0030163">
    <property type="term" value="P:protein catabolic process"/>
    <property type="evidence" value="ECO:0007669"/>
    <property type="project" value="InterPro"/>
</dbReference>
<proteinExistence type="predicted"/>
<dbReference type="InterPro" id="IPR042203">
    <property type="entry name" value="Leu/Phe-tRNA_Trfase_C"/>
</dbReference>
<dbReference type="GO" id="GO:0005737">
    <property type="term" value="C:cytoplasm"/>
    <property type="evidence" value="ECO:0007669"/>
    <property type="project" value="TreeGrafter"/>
</dbReference>
<evidence type="ECO:0000313" key="1">
    <source>
        <dbReference type="EMBL" id="JAF99418.1"/>
    </source>
</evidence>
<evidence type="ECO:0000313" key="2">
    <source>
        <dbReference type="EMBL" id="JAF99419.1"/>
    </source>
</evidence>
<accession>A0A0A9VUN6</accession>
<dbReference type="Gene3D" id="3.40.630.70">
    <property type="entry name" value="Leucyl/phenylalanyl-tRNA-protein transferase, C-terminal domain"/>
    <property type="match status" value="1"/>
</dbReference>
<dbReference type="PANTHER" id="PTHR30098:SF2">
    <property type="entry name" value="LEUCYL_PHENYLALANYL-TRNA--PROTEIN TRANSFERASE"/>
    <property type="match status" value="1"/>
</dbReference>
<dbReference type="EMBL" id="GBHO01044185">
    <property type="protein sequence ID" value="JAF99418.1"/>
    <property type="molecule type" value="Transcribed_RNA"/>
</dbReference>
<sequence>MIGTVEECLPEAYTSSLEAHSTVKDYICARDIHDDPAHYSIFSELQTEESENYLILKKKMYDIPANFPVLCVNDTTSQMYEKFVSKHDDDHPKADFGISFCFHPIFVLKLLYNGFLTVADGVLEEPCVRLEEKIPDLFGIYKYSEIHPIHYKFTVQVLLPKLHVRRSLIYTNTFTCHRSERKKCRKNYFCTVNNVFCTTLLNCVSLNGPLWVIPKIRDAFIESYYGQCDTIRFHCIELWKKVEPGTPEPAFETMVEFTQFPPHMLRREIDFLKYMFREKQLMYVSGDIAYAVGDMYVAMTGWRSHVVPGAGTYVLHRQLKHIPGNKLTHAYTVCRLLRRCIFSRNLDTASWIWDPLWITRYALVLPLCQEMNSLLTSVRGRRVHPRII</sequence>